<feature type="transmembrane region" description="Helical" evidence="2">
    <location>
        <begin position="111"/>
        <end position="129"/>
    </location>
</feature>
<evidence type="ECO:0000256" key="1">
    <source>
        <dbReference type="SAM" id="MobiDB-lite"/>
    </source>
</evidence>
<reference evidence="3" key="1">
    <citation type="journal article" date="2022" name="Int. J. Mol. Sci.">
        <title>Draft Genome of Tanacetum Coccineum: Genomic Comparison of Closely Related Tanacetum-Family Plants.</title>
        <authorList>
            <person name="Yamashiro T."/>
            <person name="Shiraishi A."/>
            <person name="Nakayama K."/>
            <person name="Satake H."/>
        </authorList>
    </citation>
    <scope>NUCLEOTIDE SEQUENCE</scope>
</reference>
<keyword evidence="2" id="KW-0812">Transmembrane</keyword>
<evidence type="ECO:0000313" key="3">
    <source>
        <dbReference type="EMBL" id="GJS56668.1"/>
    </source>
</evidence>
<organism evidence="3 4">
    <name type="scientific">Tanacetum coccineum</name>
    <dbReference type="NCBI Taxonomy" id="301880"/>
    <lineage>
        <taxon>Eukaryota</taxon>
        <taxon>Viridiplantae</taxon>
        <taxon>Streptophyta</taxon>
        <taxon>Embryophyta</taxon>
        <taxon>Tracheophyta</taxon>
        <taxon>Spermatophyta</taxon>
        <taxon>Magnoliopsida</taxon>
        <taxon>eudicotyledons</taxon>
        <taxon>Gunneridae</taxon>
        <taxon>Pentapetalae</taxon>
        <taxon>asterids</taxon>
        <taxon>campanulids</taxon>
        <taxon>Asterales</taxon>
        <taxon>Asteraceae</taxon>
        <taxon>Asteroideae</taxon>
        <taxon>Anthemideae</taxon>
        <taxon>Anthemidinae</taxon>
        <taxon>Tanacetum</taxon>
    </lineage>
</organism>
<sequence length="130" mass="13834">MSEEVIDCLQNATIFEETYKDKDKAVYEEMDDSLERAATTATSLDAKQDRGNINKTQSKATLNEPSSLGTSSADEISCSRVLFAMVSFCWCGCEAAASLFGVVIAVTNVSATVSITSFGGVLAMVVVLLV</sequence>
<accession>A0ABQ4WUU4</accession>
<dbReference type="Proteomes" id="UP001151760">
    <property type="component" value="Unassembled WGS sequence"/>
</dbReference>
<protein>
    <submittedName>
        <fullName evidence="3">Uncharacterized protein</fullName>
    </submittedName>
</protein>
<name>A0ABQ4WUU4_9ASTR</name>
<comment type="caution">
    <text evidence="3">The sequence shown here is derived from an EMBL/GenBank/DDBJ whole genome shotgun (WGS) entry which is preliminary data.</text>
</comment>
<feature type="region of interest" description="Disordered" evidence="1">
    <location>
        <begin position="41"/>
        <end position="73"/>
    </location>
</feature>
<keyword evidence="4" id="KW-1185">Reference proteome</keyword>
<keyword evidence="2" id="KW-0472">Membrane</keyword>
<evidence type="ECO:0000313" key="4">
    <source>
        <dbReference type="Proteomes" id="UP001151760"/>
    </source>
</evidence>
<proteinExistence type="predicted"/>
<reference evidence="3" key="2">
    <citation type="submission" date="2022-01" db="EMBL/GenBank/DDBJ databases">
        <authorList>
            <person name="Yamashiro T."/>
            <person name="Shiraishi A."/>
            <person name="Satake H."/>
            <person name="Nakayama K."/>
        </authorList>
    </citation>
    <scope>NUCLEOTIDE SEQUENCE</scope>
</reference>
<feature type="compositionally biased region" description="Polar residues" evidence="1">
    <location>
        <begin position="53"/>
        <end position="73"/>
    </location>
</feature>
<keyword evidence="2" id="KW-1133">Transmembrane helix</keyword>
<gene>
    <name evidence="3" type="ORF">Tco_0651452</name>
</gene>
<dbReference type="EMBL" id="BQNB010008952">
    <property type="protein sequence ID" value="GJS56668.1"/>
    <property type="molecule type" value="Genomic_DNA"/>
</dbReference>
<feature type="transmembrane region" description="Helical" evidence="2">
    <location>
        <begin position="81"/>
        <end position="105"/>
    </location>
</feature>
<evidence type="ECO:0000256" key="2">
    <source>
        <dbReference type="SAM" id="Phobius"/>
    </source>
</evidence>